<dbReference type="Proteomes" id="UP000585474">
    <property type="component" value="Unassembled WGS sequence"/>
</dbReference>
<evidence type="ECO:0000256" key="1">
    <source>
        <dbReference type="SAM" id="MobiDB-lite"/>
    </source>
</evidence>
<sequence length="145" mass="16350">METGDRKRAREGDDADDPSRAAKKSDLLSYTDEIDTDKAEGVFDFPWLKEGVVFEAENDCLPFKDVFASFEVSPSISSFEFPSGQYVDFLDDDEKIDLPSLRVDELEGADWICGSAMDDQPLSAQQGGRWPRRVMFRCIFFALGN</sequence>
<dbReference type="AlphaFoldDB" id="A0A7J0E4C1"/>
<evidence type="ECO:0000313" key="3">
    <source>
        <dbReference type="Proteomes" id="UP000585474"/>
    </source>
</evidence>
<name>A0A7J0E4C1_9ERIC</name>
<protein>
    <submittedName>
        <fullName evidence="2">Uncharacterized protein</fullName>
    </submittedName>
</protein>
<proteinExistence type="predicted"/>
<organism evidence="2 3">
    <name type="scientific">Actinidia rufa</name>
    <dbReference type="NCBI Taxonomy" id="165716"/>
    <lineage>
        <taxon>Eukaryota</taxon>
        <taxon>Viridiplantae</taxon>
        <taxon>Streptophyta</taxon>
        <taxon>Embryophyta</taxon>
        <taxon>Tracheophyta</taxon>
        <taxon>Spermatophyta</taxon>
        <taxon>Magnoliopsida</taxon>
        <taxon>eudicotyledons</taxon>
        <taxon>Gunneridae</taxon>
        <taxon>Pentapetalae</taxon>
        <taxon>asterids</taxon>
        <taxon>Ericales</taxon>
        <taxon>Actinidiaceae</taxon>
        <taxon>Actinidia</taxon>
    </lineage>
</organism>
<accession>A0A7J0E4C1</accession>
<dbReference type="EMBL" id="BJWL01000001">
    <property type="protein sequence ID" value="GFY81225.1"/>
    <property type="molecule type" value="Genomic_DNA"/>
</dbReference>
<dbReference type="OrthoDB" id="749393at2759"/>
<evidence type="ECO:0000313" key="2">
    <source>
        <dbReference type="EMBL" id="GFY81225.1"/>
    </source>
</evidence>
<gene>
    <name evidence="2" type="ORF">Acr_01g0010340</name>
</gene>
<keyword evidence="3" id="KW-1185">Reference proteome</keyword>
<feature type="region of interest" description="Disordered" evidence="1">
    <location>
        <begin position="1"/>
        <end position="26"/>
    </location>
</feature>
<reference evidence="2 3" key="1">
    <citation type="submission" date="2019-07" db="EMBL/GenBank/DDBJ databases">
        <title>De Novo Assembly of kiwifruit Actinidia rufa.</title>
        <authorList>
            <person name="Sugita-Konishi S."/>
            <person name="Sato K."/>
            <person name="Mori E."/>
            <person name="Abe Y."/>
            <person name="Kisaki G."/>
            <person name="Hamano K."/>
            <person name="Suezawa K."/>
            <person name="Otani M."/>
            <person name="Fukuda T."/>
            <person name="Manabe T."/>
            <person name="Gomi K."/>
            <person name="Tabuchi M."/>
            <person name="Akimitsu K."/>
            <person name="Kataoka I."/>
        </authorList>
    </citation>
    <scope>NUCLEOTIDE SEQUENCE [LARGE SCALE GENOMIC DNA]</scope>
    <source>
        <strain evidence="3">cv. Fuchu</strain>
    </source>
</reference>
<comment type="caution">
    <text evidence="2">The sequence shown here is derived from an EMBL/GenBank/DDBJ whole genome shotgun (WGS) entry which is preliminary data.</text>
</comment>